<reference evidence="2" key="1">
    <citation type="submission" date="2017-06" db="EMBL/GenBank/DDBJ databases">
        <title>Whole genome sequence of Laribacter hongkongensis LHGZ1.</title>
        <authorList>
            <person name="Chen D."/>
            <person name="Wu H."/>
            <person name="Chen J."/>
        </authorList>
    </citation>
    <scope>NUCLEOTIDE SEQUENCE [LARGE SCALE GENOMIC DNA]</scope>
    <source>
        <strain evidence="2">LHGZ1</strain>
    </source>
</reference>
<proteinExistence type="predicted"/>
<dbReference type="AlphaFoldDB" id="A0A248LHN5"/>
<gene>
    <name evidence="1" type="ORF">LHGZ1_1065</name>
</gene>
<evidence type="ECO:0000313" key="1">
    <source>
        <dbReference type="EMBL" id="ASJ23896.1"/>
    </source>
</evidence>
<accession>A0A248LHN5</accession>
<evidence type="ECO:0000313" key="2">
    <source>
        <dbReference type="Proteomes" id="UP000197424"/>
    </source>
</evidence>
<dbReference type="Proteomes" id="UP000197424">
    <property type="component" value="Chromosome"/>
</dbReference>
<name>A0A248LHN5_9NEIS</name>
<sequence length="65" mass="7283">MLDGQVFLGRQLLAARSGPAGSAPFRHVKKARPVLPGSCQLRVRLLFRTVTRNVQPCGDRFVLHW</sequence>
<organism evidence="1 2">
    <name type="scientific">Laribacter hongkongensis</name>
    <dbReference type="NCBI Taxonomy" id="168471"/>
    <lineage>
        <taxon>Bacteria</taxon>
        <taxon>Pseudomonadati</taxon>
        <taxon>Pseudomonadota</taxon>
        <taxon>Betaproteobacteria</taxon>
        <taxon>Neisseriales</taxon>
        <taxon>Aquaspirillaceae</taxon>
        <taxon>Laribacter</taxon>
    </lineage>
</organism>
<dbReference type="EMBL" id="CP022115">
    <property type="protein sequence ID" value="ASJ23896.1"/>
    <property type="molecule type" value="Genomic_DNA"/>
</dbReference>
<protein>
    <submittedName>
        <fullName evidence="1">Uncharacterized protein</fullName>
    </submittedName>
</protein>